<dbReference type="SUPFAM" id="SSF55785">
    <property type="entry name" value="PYP-like sensor domain (PAS domain)"/>
    <property type="match status" value="1"/>
</dbReference>
<evidence type="ECO:0000313" key="7">
    <source>
        <dbReference type="EMBL" id="OEF98383.1"/>
    </source>
</evidence>
<dbReference type="SMART" id="SM00052">
    <property type="entry name" value="EAL"/>
    <property type="match status" value="1"/>
</dbReference>
<dbReference type="InterPro" id="IPR052155">
    <property type="entry name" value="Biofilm_reg_signaling"/>
</dbReference>
<dbReference type="PROSITE" id="PS50883">
    <property type="entry name" value="EAL"/>
    <property type="match status" value="1"/>
</dbReference>
<feature type="domain" description="EAL" evidence="5">
    <location>
        <begin position="421"/>
        <end position="677"/>
    </location>
</feature>
<dbReference type="STRING" id="766136.BHF68_01515"/>
<dbReference type="InterPro" id="IPR001633">
    <property type="entry name" value="EAL_dom"/>
</dbReference>
<dbReference type="RefSeq" id="WP_069641875.1">
    <property type="nucleotide sequence ID" value="NZ_MIJE01000001.1"/>
</dbReference>
<evidence type="ECO:0000259" key="6">
    <source>
        <dbReference type="PROSITE" id="PS50887"/>
    </source>
</evidence>
<gene>
    <name evidence="7" type="ORF">BHF68_01515</name>
</gene>
<evidence type="ECO:0000313" key="8">
    <source>
        <dbReference type="Proteomes" id="UP000094296"/>
    </source>
</evidence>
<dbReference type="Gene3D" id="3.20.20.450">
    <property type="entry name" value="EAL domain"/>
    <property type="match status" value="1"/>
</dbReference>
<accession>A0A1E5G5E6</accession>
<dbReference type="Pfam" id="PF00990">
    <property type="entry name" value="GGDEF"/>
    <property type="match status" value="1"/>
</dbReference>
<dbReference type="InterPro" id="IPR013767">
    <property type="entry name" value="PAS_fold"/>
</dbReference>
<dbReference type="PROSITE" id="PS50112">
    <property type="entry name" value="PAS"/>
    <property type="match status" value="1"/>
</dbReference>
<evidence type="ECO:0000256" key="2">
    <source>
        <dbReference type="SAM" id="Phobius"/>
    </source>
</evidence>
<dbReference type="OrthoDB" id="9759607at2"/>
<evidence type="ECO:0000256" key="1">
    <source>
        <dbReference type="SAM" id="Coils"/>
    </source>
</evidence>
<evidence type="ECO:0008006" key="9">
    <source>
        <dbReference type="Google" id="ProtNLM"/>
    </source>
</evidence>
<dbReference type="PANTHER" id="PTHR44757:SF2">
    <property type="entry name" value="BIOFILM ARCHITECTURE MAINTENANCE PROTEIN MBAA"/>
    <property type="match status" value="1"/>
</dbReference>
<dbReference type="GO" id="GO:0006355">
    <property type="term" value="P:regulation of DNA-templated transcription"/>
    <property type="evidence" value="ECO:0007669"/>
    <property type="project" value="InterPro"/>
</dbReference>
<keyword evidence="2" id="KW-0472">Membrane</keyword>
<keyword evidence="8" id="KW-1185">Reference proteome</keyword>
<feature type="coiled-coil region" evidence="1">
    <location>
        <begin position="99"/>
        <end position="126"/>
    </location>
</feature>
<dbReference type="NCBIfam" id="TIGR00254">
    <property type="entry name" value="GGDEF"/>
    <property type="match status" value="1"/>
</dbReference>
<dbReference type="Gene3D" id="3.30.70.270">
    <property type="match status" value="1"/>
</dbReference>
<feature type="domain" description="GGDEF" evidence="6">
    <location>
        <begin position="279"/>
        <end position="412"/>
    </location>
</feature>
<dbReference type="InterPro" id="IPR000160">
    <property type="entry name" value="GGDEF_dom"/>
</dbReference>
<dbReference type="InterPro" id="IPR000700">
    <property type="entry name" value="PAS-assoc_C"/>
</dbReference>
<dbReference type="CDD" id="cd01949">
    <property type="entry name" value="GGDEF"/>
    <property type="match status" value="1"/>
</dbReference>
<name>A0A1E5G5E6_9FIRM</name>
<dbReference type="PANTHER" id="PTHR44757">
    <property type="entry name" value="DIGUANYLATE CYCLASE DGCP"/>
    <property type="match status" value="1"/>
</dbReference>
<reference evidence="7 8" key="1">
    <citation type="submission" date="2016-09" db="EMBL/GenBank/DDBJ databases">
        <title>Draft genome sequence for the type strain of Desulfuribacillus alkaliarsenatis AHT28, an obligately anaerobic, sulfidogenic bacterium isolated from Russian soda lake sediments.</title>
        <authorList>
            <person name="Abin C.A."/>
            <person name="Hollibaugh J.T."/>
        </authorList>
    </citation>
    <scope>NUCLEOTIDE SEQUENCE [LARGE SCALE GENOMIC DNA]</scope>
    <source>
        <strain evidence="7 8">AHT28</strain>
    </source>
</reference>
<evidence type="ECO:0000259" key="4">
    <source>
        <dbReference type="PROSITE" id="PS50113"/>
    </source>
</evidence>
<dbReference type="Pfam" id="PF00989">
    <property type="entry name" value="PAS"/>
    <property type="match status" value="1"/>
</dbReference>
<feature type="transmembrane region" description="Helical" evidence="2">
    <location>
        <begin position="71"/>
        <end position="88"/>
    </location>
</feature>
<dbReference type="PROSITE" id="PS50887">
    <property type="entry name" value="GGDEF"/>
    <property type="match status" value="1"/>
</dbReference>
<dbReference type="EMBL" id="MIJE01000001">
    <property type="protein sequence ID" value="OEF98383.1"/>
    <property type="molecule type" value="Genomic_DNA"/>
</dbReference>
<comment type="caution">
    <text evidence="7">The sequence shown here is derived from an EMBL/GenBank/DDBJ whole genome shotgun (WGS) entry which is preliminary data.</text>
</comment>
<dbReference type="SMART" id="SM00091">
    <property type="entry name" value="PAS"/>
    <property type="match status" value="1"/>
</dbReference>
<dbReference type="PROSITE" id="PS50113">
    <property type="entry name" value="PAC"/>
    <property type="match status" value="1"/>
</dbReference>
<evidence type="ECO:0000259" key="5">
    <source>
        <dbReference type="PROSITE" id="PS50883"/>
    </source>
</evidence>
<dbReference type="SMART" id="SM00267">
    <property type="entry name" value="GGDEF"/>
    <property type="match status" value="1"/>
</dbReference>
<dbReference type="NCBIfam" id="TIGR00229">
    <property type="entry name" value="sensory_box"/>
    <property type="match status" value="1"/>
</dbReference>
<keyword evidence="2" id="KW-0812">Transmembrane</keyword>
<dbReference type="InterPro" id="IPR043128">
    <property type="entry name" value="Rev_trsase/Diguanyl_cyclase"/>
</dbReference>
<proteinExistence type="predicted"/>
<feature type="domain" description="PAC" evidence="4">
    <location>
        <begin position="200"/>
        <end position="251"/>
    </location>
</feature>
<sequence>MFRTKSTNKVDKNKDSINDFLESNYQVNPINEALYVTLIYGFFGMLWIALSDRILYMIIDDLSLFRQIQTYKGWIYVLVTMGLIYTLVRSRSTLFQKALNTIRQSYEDLEATHEELVASDEELINQTEFTENMINNAPVIIAAWNDKGEIIRINPYGLKLLGYSQDEMFGRMWAEFLSGNKDEAVVIETLKQIQKNSQLKNIESKFMTKDKKEVTILWNSSIIKTKGLNQEIVSVGTDITSRKLLEEKLRDMAYFDMLTKLPNRAMLETEIKVLIREQTPFALAYIDIDNFKYINDTLGHSVGDEFLKYIAKCIRSYVKEPDLVTRISGDEFAIILKGSTNWNEIKATLEDLSEYLGKTWSYNHHEFFISLSIGVVLYPENGFNHEHLVKNADIAMYKAKKAGKGRIVFYTEDILIENQINVHLVNRLQYAIENNLLMQHYQPQIELNSEKIIGLEALVRWHDKEYGFVSPASFISLAEETGQIYAIEKWVFRTALEQKKQFEEQGLEDISISINLSSKTLTSDTNFFEIESLIASYNLNFKDITIEITETAILSNMDFVISRLHNLKKLGVRIALDDFGTGYSSLTYLKNLPIDIIKLDRSFIKSLEENSDSKDAKIIKSVISLANALGYEVVAEGIESKAQLNFLVKNNCPKGQGYLFSKPVAVEEIMNLLEQPVTNN</sequence>
<dbReference type="Proteomes" id="UP000094296">
    <property type="component" value="Unassembled WGS sequence"/>
</dbReference>
<feature type="domain" description="PAS" evidence="3">
    <location>
        <begin position="126"/>
        <end position="197"/>
    </location>
</feature>
<keyword evidence="2" id="KW-1133">Transmembrane helix</keyword>
<protein>
    <recommendedName>
        <fullName evidence="9">Diguanylate cyclase</fullName>
    </recommendedName>
</protein>
<keyword evidence="1" id="KW-0175">Coiled coil</keyword>
<dbReference type="AlphaFoldDB" id="A0A1E5G5E6"/>
<dbReference type="CDD" id="cd00130">
    <property type="entry name" value="PAS"/>
    <property type="match status" value="1"/>
</dbReference>
<dbReference type="SUPFAM" id="SSF55073">
    <property type="entry name" value="Nucleotide cyclase"/>
    <property type="match status" value="1"/>
</dbReference>
<dbReference type="SUPFAM" id="SSF141868">
    <property type="entry name" value="EAL domain-like"/>
    <property type="match status" value="1"/>
</dbReference>
<dbReference type="InterPro" id="IPR000014">
    <property type="entry name" value="PAS"/>
</dbReference>
<feature type="transmembrane region" description="Helical" evidence="2">
    <location>
        <begin position="33"/>
        <end position="50"/>
    </location>
</feature>
<dbReference type="CDD" id="cd01948">
    <property type="entry name" value="EAL"/>
    <property type="match status" value="1"/>
</dbReference>
<evidence type="ECO:0000259" key="3">
    <source>
        <dbReference type="PROSITE" id="PS50112"/>
    </source>
</evidence>
<organism evidence="7 8">
    <name type="scientific">Desulfuribacillus alkaliarsenatis</name>
    <dbReference type="NCBI Taxonomy" id="766136"/>
    <lineage>
        <taxon>Bacteria</taxon>
        <taxon>Bacillati</taxon>
        <taxon>Bacillota</taxon>
        <taxon>Desulfuribacillia</taxon>
        <taxon>Desulfuribacillales</taxon>
        <taxon>Desulfuribacillaceae</taxon>
        <taxon>Desulfuribacillus</taxon>
    </lineage>
</organism>
<dbReference type="InterPro" id="IPR029787">
    <property type="entry name" value="Nucleotide_cyclase"/>
</dbReference>
<dbReference type="Gene3D" id="3.30.450.20">
    <property type="entry name" value="PAS domain"/>
    <property type="match status" value="1"/>
</dbReference>
<dbReference type="InterPro" id="IPR035919">
    <property type="entry name" value="EAL_sf"/>
</dbReference>
<dbReference type="Pfam" id="PF00563">
    <property type="entry name" value="EAL"/>
    <property type="match status" value="1"/>
</dbReference>
<dbReference type="InterPro" id="IPR035965">
    <property type="entry name" value="PAS-like_dom_sf"/>
</dbReference>